<reference evidence="3 4" key="1">
    <citation type="submission" date="2019-12" db="EMBL/GenBank/DDBJ databases">
        <title>Spirosoma sp. HMF4905 genome sequencing and assembly.</title>
        <authorList>
            <person name="Kang H."/>
            <person name="Cha I."/>
            <person name="Kim H."/>
            <person name="Joh K."/>
        </authorList>
    </citation>
    <scope>NUCLEOTIDE SEQUENCE [LARGE SCALE GENOMIC DNA]</scope>
    <source>
        <strain evidence="3 4">HMF4905</strain>
    </source>
</reference>
<keyword evidence="4" id="KW-1185">Reference proteome</keyword>
<evidence type="ECO:0000313" key="3">
    <source>
        <dbReference type="EMBL" id="MVM34353.1"/>
    </source>
</evidence>
<keyword evidence="1" id="KW-1133">Transmembrane helix</keyword>
<feature type="transmembrane region" description="Helical" evidence="1">
    <location>
        <begin position="359"/>
        <end position="382"/>
    </location>
</feature>
<feature type="transmembrane region" description="Helical" evidence="1">
    <location>
        <begin position="294"/>
        <end position="315"/>
    </location>
</feature>
<feature type="transmembrane region" description="Helical" evidence="1">
    <location>
        <begin position="70"/>
        <end position="87"/>
    </location>
</feature>
<accession>A0A7K1SKY4</accession>
<name>A0A7K1SKY4_9BACT</name>
<keyword evidence="1" id="KW-0812">Transmembrane</keyword>
<organism evidence="3 4">
    <name type="scientific">Spirosoma arboris</name>
    <dbReference type="NCBI Taxonomy" id="2682092"/>
    <lineage>
        <taxon>Bacteria</taxon>
        <taxon>Pseudomonadati</taxon>
        <taxon>Bacteroidota</taxon>
        <taxon>Cytophagia</taxon>
        <taxon>Cytophagales</taxon>
        <taxon>Cytophagaceae</taxon>
        <taxon>Spirosoma</taxon>
    </lineage>
</organism>
<feature type="transmembrane region" description="Helical" evidence="1">
    <location>
        <begin position="335"/>
        <end position="353"/>
    </location>
</feature>
<feature type="transmembrane region" description="Helical" evidence="1">
    <location>
        <begin position="231"/>
        <end position="248"/>
    </location>
</feature>
<dbReference type="InterPro" id="IPR002656">
    <property type="entry name" value="Acyl_transf_3_dom"/>
</dbReference>
<feature type="transmembrane region" description="Helical" evidence="1">
    <location>
        <begin position="263"/>
        <end position="282"/>
    </location>
</feature>
<dbReference type="Pfam" id="PF01757">
    <property type="entry name" value="Acyl_transf_3"/>
    <property type="match status" value="1"/>
</dbReference>
<gene>
    <name evidence="3" type="ORF">GO755_30255</name>
</gene>
<feature type="transmembrane region" description="Helical" evidence="1">
    <location>
        <begin position="201"/>
        <end position="219"/>
    </location>
</feature>
<dbReference type="InterPro" id="IPR050623">
    <property type="entry name" value="Glucan_succinyl_AcylTrfase"/>
</dbReference>
<feature type="domain" description="Acyltransferase 3" evidence="2">
    <location>
        <begin position="22"/>
        <end position="379"/>
    </location>
</feature>
<dbReference type="GO" id="GO:0016747">
    <property type="term" value="F:acyltransferase activity, transferring groups other than amino-acyl groups"/>
    <property type="evidence" value="ECO:0007669"/>
    <property type="project" value="InterPro"/>
</dbReference>
<feature type="transmembrane region" description="Helical" evidence="1">
    <location>
        <begin position="160"/>
        <end position="180"/>
    </location>
</feature>
<dbReference type="PANTHER" id="PTHR36927:SF3">
    <property type="entry name" value="GLUCANS BIOSYNTHESIS PROTEIN C"/>
    <property type="match status" value="1"/>
</dbReference>
<evidence type="ECO:0000313" key="4">
    <source>
        <dbReference type="Proteomes" id="UP000436006"/>
    </source>
</evidence>
<dbReference type="AlphaFoldDB" id="A0A7K1SKY4"/>
<feature type="transmembrane region" description="Helical" evidence="1">
    <location>
        <begin position="103"/>
        <end position="121"/>
    </location>
</feature>
<sequence length="408" mass="47582">MQPTLLQRTSSPVLPALSQRRYDLDWLRIIAILTLFFYHTGMIYVSWGFHIKSAEHSMPMEYVMRWLHRWRMPLLFFISGAGTFFALKKRSYGTYAGERVRRLFVPLVFGMFVIVPPQIYVEWLFRGRFSGSYAEFYPEVLKFQPYQDGGAGGAFSWHHLWFICYLFFYSLLSIPLFKWLKSEAGQRFTDKIGRLIARPGGALWLVGLLLLNDVALGGLFPNETHALVNDWAYFMKNLILFWLGYLLISRRSFWQTIADQRRYFLVATIICTVILYSFRFFVNQEEFDNSRLVITLFSFNGLGLTWFSVLATIAYGYRYLNKNHPILPQLNEAVYPFYIIHQTVILLIGYYVLTKTSLGVYDGFLTISLSSLVVCVVVYLLLIRPFKLTRIFLGLKAKQEKKPDSVPA</sequence>
<dbReference type="PANTHER" id="PTHR36927">
    <property type="entry name" value="BLR4337 PROTEIN"/>
    <property type="match status" value="1"/>
</dbReference>
<comment type="caution">
    <text evidence="3">The sequence shown here is derived from an EMBL/GenBank/DDBJ whole genome shotgun (WGS) entry which is preliminary data.</text>
</comment>
<keyword evidence="3" id="KW-0808">Transferase</keyword>
<evidence type="ECO:0000259" key="2">
    <source>
        <dbReference type="Pfam" id="PF01757"/>
    </source>
</evidence>
<proteinExistence type="predicted"/>
<feature type="transmembrane region" description="Helical" evidence="1">
    <location>
        <begin position="26"/>
        <end position="50"/>
    </location>
</feature>
<evidence type="ECO:0000256" key="1">
    <source>
        <dbReference type="SAM" id="Phobius"/>
    </source>
</evidence>
<dbReference type="Proteomes" id="UP000436006">
    <property type="component" value="Unassembled WGS sequence"/>
</dbReference>
<dbReference type="EMBL" id="WPIN01000015">
    <property type="protein sequence ID" value="MVM34353.1"/>
    <property type="molecule type" value="Genomic_DNA"/>
</dbReference>
<keyword evidence="1" id="KW-0472">Membrane</keyword>
<dbReference type="RefSeq" id="WP_157589174.1">
    <property type="nucleotide sequence ID" value="NZ_WPIN01000015.1"/>
</dbReference>
<protein>
    <submittedName>
        <fullName evidence="3">Acyltransferase family protein</fullName>
    </submittedName>
</protein>
<keyword evidence="3" id="KW-0012">Acyltransferase</keyword>